<keyword evidence="2" id="KW-1185">Reference proteome</keyword>
<dbReference type="EMBL" id="JBGFUD010001246">
    <property type="protein sequence ID" value="MFH4976001.1"/>
    <property type="molecule type" value="Genomic_DNA"/>
</dbReference>
<protein>
    <submittedName>
        <fullName evidence="1">Uncharacterized protein</fullName>
    </submittedName>
</protein>
<organism evidence="1 2">
    <name type="scientific">Gnathostoma spinigerum</name>
    <dbReference type="NCBI Taxonomy" id="75299"/>
    <lineage>
        <taxon>Eukaryota</taxon>
        <taxon>Metazoa</taxon>
        <taxon>Ecdysozoa</taxon>
        <taxon>Nematoda</taxon>
        <taxon>Chromadorea</taxon>
        <taxon>Rhabditida</taxon>
        <taxon>Spirurina</taxon>
        <taxon>Gnathostomatomorpha</taxon>
        <taxon>Gnathostomatoidea</taxon>
        <taxon>Gnathostomatidae</taxon>
        <taxon>Gnathostoma</taxon>
    </lineage>
</organism>
<evidence type="ECO:0000313" key="2">
    <source>
        <dbReference type="Proteomes" id="UP001608902"/>
    </source>
</evidence>
<name>A0ABD6EF11_9BILA</name>
<dbReference type="Proteomes" id="UP001608902">
    <property type="component" value="Unassembled WGS sequence"/>
</dbReference>
<dbReference type="AlphaFoldDB" id="A0ABD6EF11"/>
<evidence type="ECO:0000313" key="1">
    <source>
        <dbReference type="EMBL" id="MFH4976001.1"/>
    </source>
</evidence>
<proteinExistence type="predicted"/>
<reference evidence="1 2" key="1">
    <citation type="submission" date="2024-08" db="EMBL/GenBank/DDBJ databases">
        <title>Gnathostoma spinigerum genome.</title>
        <authorList>
            <person name="Gonzalez-Bertolin B."/>
            <person name="Monzon S."/>
            <person name="Zaballos A."/>
            <person name="Jimenez P."/>
            <person name="Dekumyoy P."/>
            <person name="Varona S."/>
            <person name="Cuesta I."/>
            <person name="Sumanam S."/>
            <person name="Adisakwattana P."/>
            <person name="Gasser R.B."/>
            <person name="Hernandez-Gonzalez A."/>
            <person name="Young N.D."/>
            <person name="Perteguer M.J."/>
        </authorList>
    </citation>
    <scope>NUCLEOTIDE SEQUENCE [LARGE SCALE GENOMIC DNA]</scope>
    <source>
        <strain evidence="1">AL3</strain>
        <tissue evidence="1">Liver</tissue>
    </source>
</reference>
<accession>A0ABD6EF11</accession>
<gene>
    <name evidence="1" type="ORF">AB6A40_002710</name>
</gene>
<comment type="caution">
    <text evidence="1">The sequence shown here is derived from an EMBL/GenBank/DDBJ whole genome shotgun (WGS) entry which is preliminary data.</text>
</comment>
<sequence>MALVNRSSPTLLQGEMGKIIVVLALAVSAMGLECWNGIQGKLWGIQMDVPYSIVTCKDSCKFCVKANVSSVSGTTEGNISGCDKALPKVSMIVPFAVCSKNGYKDMNNPMLGISAHIYCCDSNQCNGDKLKVAD</sequence>